<sequence>MQPASTPRTLFDKLWQSHGLASGLTASVTRGRASSTSWARNRPYWRTLVSDEEARFDKTVEIDATRLRPMVTWGTSPEMVVSIDAAVPNPSDEPDLVRRAGMTRALTYMGLEPGTPLERIALDKVFIGSCTNARIEDLRVAAAVVKGKQVAPNIQLALVVPGSGLVKAQAEAEGLDAIFKAAGFEWREPGCSMCLGMNDDRLRPGERCASTSNRNFEGRQGPGGRSHLVSPAMAAAAAIAGHFVDISRGDL</sequence>
<feature type="domain" description="Aconitase/3-isopropylmalate dehydratase large subunit alpha/beta/alpha" evidence="17">
    <location>
        <begin position="34"/>
        <end position="241"/>
    </location>
</feature>
<evidence type="ECO:0000259" key="17">
    <source>
        <dbReference type="Pfam" id="PF00330"/>
    </source>
</evidence>
<evidence type="ECO:0000256" key="6">
    <source>
        <dbReference type="ARBA" id="ARBA00011271"/>
    </source>
</evidence>
<keyword evidence="13" id="KW-0408">Iron</keyword>
<dbReference type="PANTHER" id="PTHR43822:SF9">
    <property type="entry name" value="3-ISOPROPYLMALATE DEHYDRATASE"/>
    <property type="match status" value="1"/>
</dbReference>
<dbReference type="GO" id="GO:0046872">
    <property type="term" value="F:metal ion binding"/>
    <property type="evidence" value="ECO:0007669"/>
    <property type="project" value="UniProtKB-KW"/>
</dbReference>
<evidence type="ECO:0000256" key="14">
    <source>
        <dbReference type="ARBA" id="ARBA00023014"/>
    </source>
</evidence>
<accession>A0A1G8MG25</accession>
<gene>
    <name evidence="18" type="ORF">SAMN05216466_12950</name>
</gene>
<evidence type="ECO:0000256" key="2">
    <source>
        <dbReference type="ARBA" id="ARBA00001966"/>
    </source>
</evidence>
<dbReference type="PANTHER" id="PTHR43822">
    <property type="entry name" value="HOMOACONITASE, MITOCHONDRIAL-RELATED"/>
    <property type="match status" value="1"/>
</dbReference>
<evidence type="ECO:0000313" key="19">
    <source>
        <dbReference type="Proteomes" id="UP000199706"/>
    </source>
</evidence>
<dbReference type="Gene3D" id="3.30.499.10">
    <property type="entry name" value="Aconitase, domain 3"/>
    <property type="match status" value="1"/>
</dbReference>
<dbReference type="GO" id="GO:0051539">
    <property type="term" value="F:4 iron, 4 sulfur cluster binding"/>
    <property type="evidence" value="ECO:0007669"/>
    <property type="project" value="UniProtKB-KW"/>
</dbReference>
<dbReference type="PROSITE" id="PS00450">
    <property type="entry name" value="ACONITASE_1"/>
    <property type="match status" value="1"/>
</dbReference>
<evidence type="ECO:0000256" key="15">
    <source>
        <dbReference type="ARBA" id="ARBA00023239"/>
    </source>
</evidence>
<dbReference type="PROSITE" id="PS01244">
    <property type="entry name" value="ACONITASE_2"/>
    <property type="match status" value="1"/>
</dbReference>
<keyword evidence="10" id="KW-0004">4Fe-4S</keyword>
<dbReference type="EC" id="4.2.1.33" evidence="7"/>
<organism evidence="18 19">
    <name type="scientific">Paraburkholderia phenazinium</name>
    <dbReference type="NCBI Taxonomy" id="60549"/>
    <lineage>
        <taxon>Bacteria</taxon>
        <taxon>Pseudomonadati</taxon>
        <taxon>Pseudomonadota</taxon>
        <taxon>Betaproteobacteria</taxon>
        <taxon>Burkholderiales</taxon>
        <taxon>Burkholderiaceae</taxon>
        <taxon>Paraburkholderia</taxon>
    </lineage>
</organism>
<evidence type="ECO:0000313" key="18">
    <source>
        <dbReference type="EMBL" id="SDI66300.1"/>
    </source>
</evidence>
<evidence type="ECO:0000256" key="4">
    <source>
        <dbReference type="ARBA" id="ARBA00004729"/>
    </source>
</evidence>
<evidence type="ECO:0000256" key="10">
    <source>
        <dbReference type="ARBA" id="ARBA00022485"/>
    </source>
</evidence>
<comment type="cofactor">
    <cofactor evidence="2">
        <name>[4Fe-4S] cluster</name>
        <dbReference type="ChEBI" id="CHEBI:49883"/>
    </cofactor>
</comment>
<dbReference type="FunFam" id="3.30.499.10:FF:000007">
    <property type="entry name" value="3-isopropylmalate dehydratase large subunit"/>
    <property type="match status" value="1"/>
</dbReference>
<comment type="similarity">
    <text evidence="5">Belongs to the aconitase/IPM isomerase family.</text>
</comment>
<dbReference type="InterPro" id="IPR050067">
    <property type="entry name" value="IPM_dehydratase_rel_enz"/>
</dbReference>
<comment type="pathway">
    <text evidence="4">Amino-acid biosynthesis; L-leucine biosynthesis; L-leucine from 3-methyl-2-oxobutanoate: step 2/4.</text>
</comment>
<evidence type="ECO:0000256" key="11">
    <source>
        <dbReference type="ARBA" id="ARBA00022605"/>
    </source>
</evidence>
<dbReference type="InterPro" id="IPR001030">
    <property type="entry name" value="Acoase/IPM_deHydtase_lsu_aba"/>
</dbReference>
<dbReference type="PRINTS" id="PR00415">
    <property type="entry name" value="ACONITASE"/>
</dbReference>
<dbReference type="EMBL" id="FNCJ01000029">
    <property type="protein sequence ID" value="SDI66300.1"/>
    <property type="molecule type" value="Genomic_DNA"/>
</dbReference>
<evidence type="ECO:0000256" key="5">
    <source>
        <dbReference type="ARBA" id="ARBA00007185"/>
    </source>
</evidence>
<evidence type="ECO:0000256" key="16">
    <source>
        <dbReference type="ARBA" id="ARBA00023304"/>
    </source>
</evidence>
<dbReference type="AlphaFoldDB" id="A0A1G8MG25"/>
<dbReference type="InterPro" id="IPR036008">
    <property type="entry name" value="Aconitase_4Fe-4S_dom"/>
</dbReference>
<evidence type="ECO:0000256" key="1">
    <source>
        <dbReference type="ARBA" id="ARBA00000491"/>
    </source>
</evidence>
<dbReference type="InterPro" id="IPR015931">
    <property type="entry name" value="Acnase/IPM_dHydase_lsu_aba_1/3"/>
</dbReference>
<keyword evidence="11" id="KW-0028">Amino-acid biosynthesis</keyword>
<comment type="subunit">
    <text evidence="6">Heterodimer of LeuC and LeuD.</text>
</comment>
<evidence type="ECO:0000256" key="3">
    <source>
        <dbReference type="ARBA" id="ARBA00002695"/>
    </source>
</evidence>
<evidence type="ECO:0000256" key="12">
    <source>
        <dbReference type="ARBA" id="ARBA00022723"/>
    </source>
</evidence>
<keyword evidence="14" id="KW-0411">Iron-sulfur</keyword>
<dbReference type="GO" id="GO:0009098">
    <property type="term" value="P:L-leucine biosynthetic process"/>
    <property type="evidence" value="ECO:0007669"/>
    <property type="project" value="UniProtKB-KW"/>
</dbReference>
<keyword evidence="16" id="KW-0100">Branched-chain amino acid biosynthesis</keyword>
<comment type="function">
    <text evidence="3">Catalyzes the isomerization between 2-isopropylmalate and 3-isopropylmalate, via the formation of 2-isopropylmaleate.</text>
</comment>
<proteinExistence type="inferred from homology"/>
<evidence type="ECO:0000256" key="8">
    <source>
        <dbReference type="ARBA" id="ARBA00014371"/>
    </source>
</evidence>
<keyword evidence="12" id="KW-0479">Metal-binding</keyword>
<reference evidence="18 19" key="1">
    <citation type="submission" date="2016-10" db="EMBL/GenBank/DDBJ databases">
        <authorList>
            <person name="de Groot N.N."/>
        </authorList>
    </citation>
    <scope>NUCLEOTIDE SEQUENCE [LARGE SCALE GENOMIC DNA]</scope>
    <source>
        <strain evidence="18 19">LMG 2247</strain>
    </source>
</reference>
<dbReference type="SUPFAM" id="SSF53732">
    <property type="entry name" value="Aconitase iron-sulfur domain"/>
    <property type="match status" value="1"/>
</dbReference>
<dbReference type="Proteomes" id="UP000199706">
    <property type="component" value="Unassembled WGS sequence"/>
</dbReference>
<dbReference type="Pfam" id="PF00330">
    <property type="entry name" value="Aconitase"/>
    <property type="match status" value="1"/>
</dbReference>
<comment type="catalytic activity">
    <reaction evidence="1">
        <text>(2R,3S)-3-isopropylmalate = (2S)-2-isopropylmalate</text>
        <dbReference type="Rhea" id="RHEA:32287"/>
        <dbReference type="ChEBI" id="CHEBI:1178"/>
        <dbReference type="ChEBI" id="CHEBI:35121"/>
        <dbReference type="EC" id="4.2.1.33"/>
    </reaction>
</comment>
<dbReference type="GO" id="GO:0003861">
    <property type="term" value="F:3-isopropylmalate dehydratase activity"/>
    <property type="evidence" value="ECO:0007669"/>
    <property type="project" value="UniProtKB-EC"/>
</dbReference>
<evidence type="ECO:0000256" key="13">
    <source>
        <dbReference type="ARBA" id="ARBA00023004"/>
    </source>
</evidence>
<evidence type="ECO:0000256" key="7">
    <source>
        <dbReference type="ARBA" id="ARBA00011998"/>
    </source>
</evidence>
<keyword evidence="9" id="KW-0432">Leucine biosynthesis</keyword>
<name>A0A1G8MG25_9BURK</name>
<evidence type="ECO:0000256" key="9">
    <source>
        <dbReference type="ARBA" id="ARBA00022430"/>
    </source>
</evidence>
<keyword evidence="15" id="KW-0456">Lyase</keyword>
<dbReference type="InterPro" id="IPR018136">
    <property type="entry name" value="Aconitase_4Fe-4S_BS"/>
</dbReference>
<protein>
    <recommendedName>
        <fullName evidence="8">3-isopropylmalate dehydratase</fullName>
        <ecNumber evidence="7">4.2.1.33</ecNumber>
    </recommendedName>
</protein>